<dbReference type="EMBL" id="BARV01031579">
    <property type="protein sequence ID" value="GAI39266.1"/>
    <property type="molecule type" value="Genomic_DNA"/>
</dbReference>
<gene>
    <name evidence="1" type="ORF">S06H3_49951</name>
</gene>
<evidence type="ECO:0000313" key="1">
    <source>
        <dbReference type="EMBL" id="GAI39266.1"/>
    </source>
</evidence>
<protein>
    <submittedName>
        <fullName evidence="1">Uncharacterized protein</fullName>
    </submittedName>
</protein>
<feature type="non-terminal residue" evidence="1">
    <location>
        <position position="50"/>
    </location>
</feature>
<name>X1P9X1_9ZZZZ</name>
<sequence>MGQKEMFDPEKCQKKSFALARRSTGGPAHFINLVFQKRRPVEPGTLRVFN</sequence>
<comment type="caution">
    <text evidence="1">The sequence shown here is derived from an EMBL/GenBank/DDBJ whole genome shotgun (WGS) entry which is preliminary data.</text>
</comment>
<organism evidence="1">
    <name type="scientific">marine sediment metagenome</name>
    <dbReference type="NCBI Taxonomy" id="412755"/>
    <lineage>
        <taxon>unclassified sequences</taxon>
        <taxon>metagenomes</taxon>
        <taxon>ecological metagenomes</taxon>
    </lineage>
</organism>
<proteinExistence type="predicted"/>
<dbReference type="AlphaFoldDB" id="X1P9X1"/>
<accession>X1P9X1</accession>
<reference evidence="1" key="1">
    <citation type="journal article" date="2014" name="Front. Microbiol.">
        <title>High frequency of phylogenetically diverse reductive dehalogenase-homologous genes in deep subseafloor sedimentary metagenomes.</title>
        <authorList>
            <person name="Kawai M."/>
            <person name="Futagami T."/>
            <person name="Toyoda A."/>
            <person name="Takaki Y."/>
            <person name="Nishi S."/>
            <person name="Hori S."/>
            <person name="Arai W."/>
            <person name="Tsubouchi T."/>
            <person name="Morono Y."/>
            <person name="Uchiyama I."/>
            <person name="Ito T."/>
            <person name="Fujiyama A."/>
            <person name="Inagaki F."/>
            <person name="Takami H."/>
        </authorList>
    </citation>
    <scope>NUCLEOTIDE SEQUENCE</scope>
    <source>
        <strain evidence="1">Expedition CK06-06</strain>
    </source>
</reference>